<evidence type="ECO:0000313" key="1">
    <source>
        <dbReference type="EMBL" id="CRZ82730.1"/>
    </source>
</evidence>
<dbReference type="Proteomes" id="UP000044806">
    <property type="component" value="Unassembled WGS sequence"/>
</dbReference>
<accession>A0A655NVP7</accession>
<sequence length="88" mass="9428">MISSPVFGLRPVRAARVRTLNVPKPTSATWSPDCSVPLTASMNASRARPAEALEISAFAAICSTSCVLFTVIPLWSPFIILSVPISFH</sequence>
<dbReference type="AlphaFoldDB" id="A0A655NVP7"/>
<protein>
    <submittedName>
        <fullName evidence="1">Uncharacterized protein</fullName>
    </submittedName>
</protein>
<organism evidence="1 2">
    <name type="scientific">Vibrio cholerae</name>
    <dbReference type="NCBI Taxonomy" id="666"/>
    <lineage>
        <taxon>Bacteria</taxon>
        <taxon>Pseudomonadati</taxon>
        <taxon>Pseudomonadota</taxon>
        <taxon>Gammaproteobacteria</taxon>
        <taxon>Vibrionales</taxon>
        <taxon>Vibrionaceae</taxon>
        <taxon>Vibrio</taxon>
    </lineage>
</organism>
<proteinExistence type="predicted"/>
<gene>
    <name evidence="1" type="ORF">ERS013165_00287</name>
</gene>
<reference evidence="1 2" key="1">
    <citation type="submission" date="2015-07" db="EMBL/GenBank/DDBJ databases">
        <authorList>
            <consortium name="Pathogen Informatics"/>
        </authorList>
    </citation>
    <scope>NUCLEOTIDE SEQUENCE [LARGE SCALE GENOMIC DNA]</scope>
    <source>
        <strain evidence="1 2">A51</strain>
    </source>
</reference>
<dbReference type="EMBL" id="CWOW01000001">
    <property type="protein sequence ID" value="CRZ82730.1"/>
    <property type="molecule type" value="Genomic_DNA"/>
</dbReference>
<evidence type="ECO:0000313" key="2">
    <source>
        <dbReference type="Proteomes" id="UP000044806"/>
    </source>
</evidence>
<name>A0A655NVP7_VIBCL</name>